<accession>A0AAV7TUS4</accession>
<dbReference type="EMBL" id="JANPWB010000006">
    <property type="protein sequence ID" value="KAJ1180397.1"/>
    <property type="molecule type" value="Genomic_DNA"/>
</dbReference>
<comment type="caution">
    <text evidence="1">The sequence shown here is derived from an EMBL/GenBank/DDBJ whole genome shotgun (WGS) entry which is preliminary data.</text>
</comment>
<evidence type="ECO:0000313" key="2">
    <source>
        <dbReference type="Proteomes" id="UP001066276"/>
    </source>
</evidence>
<dbReference type="Proteomes" id="UP001066276">
    <property type="component" value="Chromosome 3_2"/>
</dbReference>
<reference evidence="1" key="1">
    <citation type="journal article" date="2022" name="bioRxiv">
        <title>Sequencing and chromosome-scale assembly of the giantPleurodeles waltlgenome.</title>
        <authorList>
            <person name="Brown T."/>
            <person name="Elewa A."/>
            <person name="Iarovenko S."/>
            <person name="Subramanian E."/>
            <person name="Araus A.J."/>
            <person name="Petzold A."/>
            <person name="Susuki M."/>
            <person name="Suzuki K.-i.T."/>
            <person name="Hayashi T."/>
            <person name="Toyoda A."/>
            <person name="Oliveira C."/>
            <person name="Osipova E."/>
            <person name="Leigh N.D."/>
            <person name="Simon A."/>
            <person name="Yun M.H."/>
        </authorList>
    </citation>
    <scope>NUCLEOTIDE SEQUENCE</scope>
    <source>
        <strain evidence="1">20211129_DDA</strain>
        <tissue evidence="1">Liver</tissue>
    </source>
</reference>
<evidence type="ECO:0000313" key="1">
    <source>
        <dbReference type="EMBL" id="KAJ1180397.1"/>
    </source>
</evidence>
<protein>
    <submittedName>
        <fullName evidence="1">Uncharacterized protein</fullName>
    </submittedName>
</protein>
<keyword evidence="2" id="KW-1185">Reference proteome</keyword>
<proteinExistence type="predicted"/>
<dbReference type="AlphaFoldDB" id="A0AAV7TUS4"/>
<organism evidence="1 2">
    <name type="scientific">Pleurodeles waltl</name>
    <name type="common">Iberian ribbed newt</name>
    <dbReference type="NCBI Taxonomy" id="8319"/>
    <lineage>
        <taxon>Eukaryota</taxon>
        <taxon>Metazoa</taxon>
        <taxon>Chordata</taxon>
        <taxon>Craniata</taxon>
        <taxon>Vertebrata</taxon>
        <taxon>Euteleostomi</taxon>
        <taxon>Amphibia</taxon>
        <taxon>Batrachia</taxon>
        <taxon>Caudata</taxon>
        <taxon>Salamandroidea</taxon>
        <taxon>Salamandridae</taxon>
        <taxon>Pleurodelinae</taxon>
        <taxon>Pleurodeles</taxon>
    </lineage>
</organism>
<gene>
    <name evidence="1" type="ORF">NDU88_005618</name>
</gene>
<sequence>MDVAATHRIPDSMARRLLPGYQQATSKRGTARCCCLGASEEQRMHANTSVICCLGASEEQRMRAHTSVDTLAIARHIVCM</sequence>
<name>A0AAV7TUS4_PLEWA</name>